<dbReference type="InterPro" id="IPR013766">
    <property type="entry name" value="Thioredoxin_domain"/>
</dbReference>
<protein>
    <submittedName>
        <fullName evidence="2">Thioredoxin family protein</fullName>
    </submittedName>
</protein>
<gene>
    <name evidence="2" type="ORF">GCM10008905_29650</name>
</gene>
<evidence type="ECO:0000313" key="3">
    <source>
        <dbReference type="Proteomes" id="UP001500339"/>
    </source>
</evidence>
<evidence type="ECO:0000259" key="1">
    <source>
        <dbReference type="Pfam" id="PF00085"/>
    </source>
</evidence>
<dbReference type="SUPFAM" id="SSF52833">
    <property type="entry name" value="Thioredoxin-like"/>
    <property type="match status" value="1"/>
</dbReference>
<proteinExistence type="predicted"/>
<dbReference type="CDD" id="cd02947">
    <property type="entry name" value="TRX_family"/>
    <property type="match status" value="1"/>
</dbReference>
<dbReference type="Pfam" id="PF00085">
    <property type="entry name" value="Thioredoxin"/>
    <property type="match status" value="1"/>
</dbReference>
<accession>A0ABN1J5S6</accession>
<feature type="domain" description="Thioredoxin" evidence="1">
    <location>
        <begin position="11"/>
        <end position="85"/>
    </location>
</feature>
<reference evidence="2 3" key="1">
    <citation type="journal article" date="2019" name="Int. J. Syst. Evol. Microbiol.">
        <title>The Global Catalogue of Microorganisms (GCM) 10K type strain sequencing project: providing services to taxonomists for standard genome sequencing and annotation.</title>
        <authorList>
            <consortium name="The Broad Institute Genomics Platform"/>
            <consortium name="The Broad Institute Genome Sequencing Center for Infectious Disease"/>
            <person name="Wu L."/>
            <person name="Ma J."/>
        </authorList>
    </citation>
    <scope>NUCLEOTIDE SEQUENCE [LARGE SCALE GENOMIC DNA]</scope>
    <source>
        <strain evidence="2 3">JCM 1405</strain>
    </source>
</reference>
<name>A0ABN1J5S6_9CLOT</name>
<dbReference type="EMBL" id="BAAACF010000006">
    <property type="protein sequence ID" value="GAA0729548.1"/>
    <property type="molecule type" value="Genomic_DNA"/>
</dbReference>
<dbReference type="Gene3D" id="3.40.30.10">
    <property type="entry name" value="Glutaredoxin"/>
    <property type="match status" value="1"/>
</dbReference>
<dbReference type="RefSeq" id="WP_343770921.1">
    <property type="nucleotide sequence ID" value="NZ_BAAACF010000006.1"/>
</dbReference>
<dbReference type="Proteomes" id="UP001500339">
    <property type="component" value="Unassembled WGS sequence"/>
</dbReference>
<dbReference type="InterPro" id="IPR036249">
    <property type="entry name" value="Thioredoxin-like_sf"/>
</dbReference>
<organism evidence="2 3">
    <name type="scientific">Clostridium malenominatum</name>
    <dbReference type="NCBI Taxonomy" id="1539"/>
    <lineage>
        <taxon>Bacteria</taxon>
        <taxon>Bacillati</taxon>
        <taxon>Bacillota</taxon>
        <taxon>Clostridia</taxon>
        <taxon>Eubacteriales</taxon>
        <taxon>Clostridiaceae</taxon>
        <taxon>Clostridium</taxon>
    </lineage>
</organism>
<evidence type="ECO:0000313" key="2">
    <source>
        <dbReference type="EMBL" id="GAA0729548.1"/>
    </source>
</evidence>
<keyword evidence="3" id="KW-1185">Reference proteome</keyword>
<comment type="caution">
    <text evidence="2">The sequence shown here is derived from an EMBL/GenBank/DDBJ whole genome shotgun (WGS) entry which is preliminary data.</text>
</comment>
<sequence length="107" mass="12522">MKMLNSLEEIKNFIKENRLSFIYFSSNSCSVCHVLLPKIEELLKSYPKIQLGKVEIDNVTMAAGEFFVFTLPCVLMFADEKEIIREARFISVMELEEKVDKYYNLLI</sequence>